<comment type="caution">
    <text evidence="1">The sequence shown here is derived from an EMBL/GenBank/DDBJ whole genome shotgun (WGS) entry which is preliminary data.</text>
</comment>
<evidence type="ECO:0000313" key="2">
    <source>
        <dbReference type="Proteomes" id="UP000229342"/>
    </source>
</evidence>
<evidence type="ECO:0000313" key="1">
    <source>
        <dbReference type="EMBL" id="PIQ68263.1"/>
    </source>
</evidence>
<organism evidence="1 2">
    <name type="scientific">Candidatus Taylorbacteria bacterium CG11_big_fil_rev_8_21_14_0_20_46_11</name>
    <dbReference type="NCBI Taxonomy" id="1975025"/>
    <lineage>
        <taxon>Bacteria</taxon>
        <taxon>Candidatus Tayloriibacteriota</taxon>
    </lineage>
</organism>
<dbReference type="AlphaFoldDB" id="A0A2H0KCE2"/>
<protein>
    <submittedName>
        <fullName evidence="1">Uncharacterized protein</fullName>
    </submittedName>
</protein>
<accession>A0A2H0KCE2</accession>
<proteinExistence type="predicted"/>
<dbReference type="EMBL" id="PCVG01000066">
    <property type="protein sequence ID" value="PIQ68263.1"/>
    <property type="molecule type" value="Genomic_DNA"/>
</dbReference>
<name>A0A2H0KCE2_9BACT</name>
<dbReference type="Proteomes" id="UP000229342">
    <property type="component" value="Unassembled WGS sequence"/>
</dbReference>
<gene>
    <name evidence="1" type="ORF">COV91_05030</name>
</gene>
<reference evidence="1 2" key="1">
    <citation type="submission" date="2017-09" db="EMBL/GenBank/DDBJ databases">
        <title>Depth-based differentiation of microbial function through sediment-hosted aquifers and enrichment of novel symbionts in the deep terrestrial subsurface.</title>
        <authorList>
            <person name="Probst A.J."/>
            <person name="Ladd B."/>
            <person name="Jarett J.K."/>
            <person name="Geller-Mcgrath D.E."/>
            <person name="Sieber C.M."/>
            <person name="Emerson J.B."/>
            <person name="Anantharaman K."/>
            <person name="Thomas B.C."/>
            <person name="Malmstrom R."/>
            <person name="Stieglmeier M."/>
            <person name="Klingl A."/>
            <person name="Woyke T."/>
            <person name="Ryan C.M."/>
            <person name="Banfield J.F."/>
        </authorList>
    </citation>
    <scope>NUCLEOTIDE SEQUENCE [LARGE SCALE GENOMIC DNA]</scope>
    <source>
        <strain evidence="1">CG11_big_fil_rev_8_21_14_0_20_46_11</strain>
    </source>
</reference>
<sequence>MQLITNLQSSFDSTLTDSNFQNLGIDLAEIGIDSILNQGLLKEIPIVSTIANLSKVGANIHDRLFLKKVLSFLNQMKSVSVDKRKEMIDKIDSSSKYRIKVGEKLLYIIDSCEDYEISELVSIVFKSYIQEKISYDDFLKVSTILSKINKSDFDWFVAERKNHSFDLDDVGDLISSGLFELHYEKVSVSVEDESDYDLLQEGKKYNTDVDGGDISVSLSGAGKVILEIFCTSYQKSK</sequence>